<dbReference type="SUPFAM" id="SSF53254">
    <property type="entry name" value="Phosphoglycerate mutase-like"/>
    <property type="match status" value="1"/>
</dbReference>
<dbReference type="PANTHER" id="PTHR47821:SF2">
    <property type="entry name" value="PHOSPHOGLYCERATE MUTASE FAMILY PROTEIN"/>
    <property type="match status" value="1"/>
</dbReference>
<dbReference type="Gene3D" id="3.40.50.1240">
    <property type="entry name" value="Phosphoglycerate mutase-like"/>
    <property type="match status" value="1"/>
</dbReference>
<dbReference type="Proteomes" id="UP001295423">
    <property type="component" value="Unassembled WGS sequence"/>
</dbReference>
<evidence type="ECO:0000313" key="4">
    <source>
        <dbReference type="Proteomes" id="UP001295423"/>
    </source>
</evidence>
<comment type="caution">
    <text evidence="3">The sequence shown here is derived from an EMBL/GenBank/DDBJ whole genome shotgun (WGS) entry which is preliminary data.</text>
</comment>
<gene>
    <name evidence="3" type="ORF">CYCCA115_LOCUS19268</name>
</gene>
<feature type="region of interest" description="Disordered" evidence="1">
    <location>
        <begin position="286"/>
        <end position="305"/>
    </location>
</feature>
<dbReference type="PANTHER" id="PTHR47821">
    <property type="entry name" value="PHOSPHOGLYCERATE MUTASE FAMILY PROTEIN"/>
    <property type="match status" value="1"/>
</dbReference>
<dbReference type="CDD" id="cd07067">
    <property type="entry name" value="HP_PGM_like"/>
    <property type="match status" value="1"/>
</dbReference>
<sequence length="305" mass="33969">MTTLFSLCFSAALFSASLQDATSFVVKDAPRASSRCMATAVVETVEESMIQEARDMDPQIVESMPPPLPSDLKNKYYFLRHGLSTANVAEVISSDRSLAYSNRHGLTPKGYEQGMASAKELLDALEEEGVAAGDKVVFLSSPFARAKQTAMACLDGLAEPENQERLRNEFGDLEISSKILMENRLMERYFGRLDNEAIYTYSYVWPLDKFNASHTAFDVESVAAVCHRLSEVVERCESEFENHHIVWVSHADVLQIGQLYGANVENVGMFSSYRFKNGEVRAMKRTPDSLPDPVPLEAPLRGTNM</sequence>
<protein>
    <recommendedName>
        <fullName evidence="5">Phosphoglycerate mutase (2,3-diphosphoglycerate-dependent)</fullName>
    </recommendedName>
</protein>
<name>A0AAD2JLS1_9STRA</name>
<accession>A0AAD2JLS1</accession>
<evidence type="ECO:0000256" key="1">
    <source>
        <dbReference type="SAM" id="MobiDB-lite"/>
    </source>
</evidence>
<proteinExistence type="predicted"/>
<organism evidence="3 4">
    <name type="scientific">Cylindrotheca closterium</name>
    <dbReference type="NCBI Taxonomy" id="2856"/>
    <lineage>
        <taxon>Eukaryota</taxon>
        <taxon>Sar</taxon>
        <taxon>Stramenopiles</taxon>
        <taxon>Ochrophyta</taxon>
        <taxon>Bacillariophyta</taxon>
        <taxon>Bacillariophyceae</taxon>
        <taxon>Bacillariophycidae</taxon>
        <taxon>Bacillariales</taxon>
        <taxon>Bacillariaceae</taxon>
        <taxon>Cylindrotheca</taxon>
    </lineage>
</organism>
<keyword evidence="2" id="KW-0732">Signal</keyword>
<feature type="chain" id="PRO_5042099230" description="Phosphoglycerate mutase (2,3-diphosphoglycerate-dependent)" evidence="2">
    <location>
        <begin position="24"/>
        <end position="305"/>
    </location>
</feature>
<keyword evidence="4" id="KW-1185">Reference proteome</keyword>
<dbReference type="AlphaFoldDB" id="A0AAD2JLS1"/>
<reference evidence="3" key="1">
    <citation type="submission" date="2023-08" db="EMBL/GenBank/DDBJ databases">
        <authorList>
            <person name="Audoor S."/>
            <person name="Bilcke G."/>
        </authorList>
    </citation>
    <scope>NUCLEOTIDE SEQUENCE</scope>
</reference>
<evidence type="ECO:0008006" key="5">
    <source>
        <dbReference type="Google" id="ProtNLM"/>
    </source>
</evidence>
<dbReference type="InterPro" id="IPR013078">
    <property type="entry name" value="His_Pase_superF_clade-1"/>
</dbReference>
<evidence type="ECO:0000313" key="3">
    <source>
        <dbReference type="EMBL" id="CAJ1961581.1"/>
    </source>
</evidence>
<dbReference type="InterPro" id="IPR029033">
    <property type="entry name" value="His_PPase_superfam"/>
</dbReference>
<evidence type="ECO:0000256" key="2">
    <source>
        <dbReference type="SAM" id="SignalP"/>
    </source>
</evidence>
<dbReference type="Pfam" id="PF00300">
    <property type="entry name" value="His_Phos_1"/>
    <property type="match status" value="2"/>
</dbReference>
<feature type="signal peptide" evidence="2">
    <location>
        <begin position="1"/>
        <end position="23"/>
    </location>
</feature>
<dbReference type="EMBL" id="CAKOGP040002091">
    <property type="protein sequence ID" value="CAJ1961581.1"/>
    <property type="molecule type" value="Genomic_DNA"/>
</dbReference>